<protein>
    <submittedName>
        <fullName evidence="2">Uncharacterized protein</fullName>
    </submittedName>
</protein>
<evidence type="ECO:0000313" key="3">
    <source>
        <dbReference type="Proteomes" id="UP000654075"/>
    </source>
</evidence>
<dbReference type="Gene3D" id="3.30.750.80">
    <property type="entry name" value="RNA methyltransferase domain (HRMD) like"/>
    <property type="match status" value="1"/>
</dbReference>
<sequence length="511" mass="55211">MGRLSLGFRPRVRLPWLAESPWLGGQVAATSSASSQSREAGARPTLRMVPRTRAEKGGDTRVSKLMPWIFRNEVANVEELRSALLGGSAVVLANVESDEGRELGAALVNLAKGGTTGVNIVGRMLTDNIAVEIDRNFFIARIRRALEHREQTFRGQSNYRLLNGEGDLLPGVLCDRYGDTLCLQFTALAPEVLFRKELLEALKEVMKPKGIVVRCDALEDRILERAEVSPPEVAAGIYDSPIDLPAEDGFVFQADLLSDGWTSGSFFAERRHRNMVGKALGDLFAARDKPSGIGDSPVGQPQASEAGSQRMSAPAKRGRDFRSEGGAKQKAEIPRVLSLFGESLGVYCAARGAAVTCALADLGPGCVSRERVEALAARNKCADRLSILQLGKEASLNELGGDALLNSFDIVTLEPPPLAPTYGRLEEGMRQYTAWAQLAASVTRQGGLLVVACRDRTITPVKLLRCLNMGVWAAGRKASLVHRSACAGFDFPVHLALQDTNQLQVIALRVL</sequence>
<dbReference type="Proteomes" id="UP000654075">
    <property type="component" value="Unassembled WGS sequence"/>
</dbReference>
<proteinExistence type="predicted"/>
<keyword evidence="3" id="KW-1185">Reference proteome</keyword>
<reference evidence="2" key="1">
    <citation type="submission" date="2021-02" db="EMBL/GenBank/DDBJ databases">
        <authorList>
            <person name="Dougan E. K."/>
            <person name="Rhodes N."/>
            <person name="Thang M."/>
            <person name="Chan C."/>
        </authorList>
    </citation>
    <scope>NUCLEOTIDE SEQUENCE</scope>
</reference>
<dbReference type="AlphaFoldDB" id="A0A813FHH1"/>
<name>A0A813FHH1_POLGL</name>
<dbReference type="InterPro" id="IPR029063">
    <property type="entry name" value="SAM-dependent_MTases_sf"/>
</dbReference>
<feature type="compositionally biased region" description="Basic and acidic residues" evidence="1">
    <location>
        <begin position="317"/>
        <end position="327"/>
    </location>
</feature>
<dbReference type="OrthoDB" id="269872at2759"/>
<feature type="region of interest" description="Disordered" evidence="1">
    <location>
        <begin position="291"/>
        <end position="327"/>
    </location>
</feature>
<accession>A0A813FHH1</accession>
<dbReference type="SUPFAM" id="SSF53335">
    <property type="entry name" value="S-adenosyl-L-methionine-dependent methyltransferases"/>
    <property type="match status" value="2"/>
</dbReference>
<evidence type="ECO:0000256" key="1">
    <source>
        <dbReference type="SAM" id="MobiDB-lite"/>
    </source>
</evidence>
<dbReference type="PANTHER" id="PTHR42873">
    <property type="entry name" value="RIBOSOMAL RNA LARGE SUBUNIT METHYLTRANSFERASE"/>
    <property type="match status" value="1"/>
</dbReference>
<organism evidence="2 3">
    <name type="scientific">Polarella glacialis</name>
    <name type="common">Dinoflagellate</name>
    <dbReference type="NCBI Taxonomy" id="89957"/>
    <lineage>
        <taxon>Eukaryota</taxon>
        <taxon>Sar</taxon>
        <taxon>Alveolata</taxon>
        <taxon>Dinophyceae</taxon>
        <taxon>Suessiales</taxon>
        <taxon>Suessiaceae</taxon>
        <taxon>Polarella</taxon>
    </lineage>
</organism>
<dbReference type="Gene3D" id="3.40.50.150">
    <property type="entry name" value="Vaccinia Virus protein VP39"/>
    <property type="match status" value="1"/>
</dbReference>
<dbReference type="PANTHER" id="PTHR42873:SF1">
    <property type="entry name" value="S-ADENOSYLMETHIONINE-DEPENDENT METHYLTRANSFERASE DOMAIN-CONTAINING PROTEIN"/>
    <property type="match status" value="1"/>
</dbReference>
<comment type="caution">
    <text evidence="2">The sequence shown here is derived from an EMBL/GenBank/DDBJ whole genome shotgun (WGS) entry which is preliminary data.</text>
</comment>
<dbReference type="EMBL" id="CAJNNV010025208">
    <property type="protein sequence ID" value="CAE8613142.1"/>
    <property type="molecule type" value="Genomic_DNA"/>
</dbReference>
<gene>
    <name evidence="2" type="ORF">PGLA1383_LOCUS30922</name>
</gene>
<feature type="compositionally biased region" description="Polar residues" evidence="1">
    <location>
        <begin position="299"/>
        <end position="311"/>
    </location>
</feature>
<dbReference type="CDD" id="cd11572">
    <property type="entry name" value="RlmI_M_like"/>
    <property type="match status" value="1"/>
</dbReference>
<evidence type="ECO:0000313" key="2">
    <source>
        <dbReference type="EMBL" id="CAE8613142.1"/>
    </source>
</evidence>